<accession>A0A8T0CW21</accession>
<sequence>MEADHYYSSNEPSSLAAFHPQSTAPSIYSEASLVGMIKLLGFLDEPRHQIWSSSWRWTISEFLQIWRWSSSLGRLSPATNSTRPDLDRQTTPWKSKKT</sequence>
<proteinExistence type="predicted"/>
<evidence type="ECO:0000313" key="3">
    <source>
        <dbReference type="Proteomes" id="UP000806378"/>
    </source>
</evidence>
<gene>
    <name evidence="2" type="ORF">BT93_L2597</name>
</gene>
<comment type="caution">
    <text evidence="2">The sequence shown here is derived from an EMBL/GenBank/DDBJ whole genome shotgun (WGS) entry which is preliminary data.</text>
</comment>
<reference evidence="2" key="1">
    <citation type="submission" date="2020-05" db="EMBL/GenBank/DDBJ databases">
        <title>WGS assembly of Corymbia citriodora subspecies variegata.</title>
        <authorList>
            <person name="Barry K."/>
            <person name="Hundley H."/>
            <person name="Shu S."/>
            <person name="Jenkins J."/>
            <person name="Grimwood J."/>
            <person name="Baten A."/>
        </authorList>
    </citation>
    <scope>NUCLEOTIDE SEQUENCE</scope>
    <source>
        <strain evidence="2">CV2-018</strain>
    </source>
</reference>
<evidence type="ECO:0000313" key="2">
    <source>
        <dbReference type="EMBL" id="KAF7851823.1"/>
    </source>
</evidence>
<evidence type="ECO:0000256" key="1">
    <source>
        <dbReference type="SAM" id="MobiDB-lite"/>
    </source>
</evidence>
<dbReference type="Proteomes" id="UP000806378">
    <property type="component" value="Unassembled WGS sequence"/>
</dbReference>
<dbReference type="Gramene" id="rna-gnl|WGS:JABURB|Cocit.L2597.1">
    <property type="protein sequence ID" value="cds-KAF7851823.1"/>
    <property type="gene ID" value="gene-BT93_L2597"/>
</dbReference>
<name>A0A8T0CW21_CORYI</name>
<dbReference type="AlphaFoldDB" id="A0A8T0CW21"/>
<organism evidence="2 3">
    <name type="scientific">Corymbia citriodora subsp. variegata</name>
    <dbReference type="NCBI Taxonomy" id="360336"/>
    <lineage>
        <taxon>Eukaryota</taxon>
        <taxon>Viridiplantae</taxon>
        <taxon>Streptophyta</taxon>
        <taxon>Embryophyta</taxon>
        <taxon>Tracheophyta</taxon>
        <taxon>Spermatophyta</taxon>
        <taxon>Magnoliopsida</taxon>
        <taxon>eudicotyledons</taxon>
        <taxon>Gunneridae</taxon>
        <taxon>Pentapetalae</taxon>
        <taxon>rosids</taxon>
        <taxon>malvids</taxon>
        <taxon>Myrtales</taxon>
        <taxon>Myrtaceae</taxon>
        <taxon>Myrtoideae</taxon>
        <taxon>Eucalypteae</taxon>
        <taxon>Corymbia</taxon>
    </lineage>
</organism>
<protein>
    <submittedName>
        <fullName evidence="2">Uncharacterized protein</fullName>
    </submittedName>
</protein>
<dbReference type="OrthoDB" id="10572038at2759"/>
<feature type="region of interest" description="Disordered" evidence="1">
    <location>
        <begin position="74"/>
        <end position="98"/>
    </location>
</feature>
<keyword evidence="3" id="KW-1185">Reference proteome</keyword>
<dbReference type="EMBL" id="MU089524">
    <property type="protein sequence ID" value="KAF7851823.1"/>
    <property type="molecule type" value="Genomic_DNA"/>
</dbReference>